<dbReference type="InterPro" id="IPR026591">
    <property type="entry name" value="Sirtuin_cat_small_dom_sf"/>
</dbReference>
<feature type="domain" description="Deacetylase sirtuin-type" evidence="5">
    <location>
        <begin position="1"/>
        <end position="144"/>
    </location>
</feature>
<sequence length="148" mass="15592">MASWLLRESGAQHPGSVKRFECGVYGAVTFDQQFVSDGLSVEPPRCPRCNGKLRPGVVWFGEDLPIAVWKRAVGAAQGCDVLLSIGTSGVVFPAAEIPRIALKSGARVVHINTTETPLESPLEMSLIGRAAVCVPAIVSQIAAPGKVV</sequence>
<dbReference type="InterPro" id="IPR050134">
    <property type="entry name" value="NAD-dep_sirtuin_deacylases"/>
</dbReference>
<dbReference type="InterPro" id="IPR026590">
    <property type="entry name" value="Ssirtuin_cat_dom"/>
</dbReference>
<name>Q0EDV5_PSESH</name>
<dbReference type="PROSITE" id="PS50305">
    <property type="entry name" value="SIRTUIN"/>
    <property type="match status" value="1"/>
</dbReference>
<evidence type="ECO:0000256" key="4">
    <source>
        <dbReference type="PROSITE-ProRule" id="PRU00236"/>
    </source>
</evidence>
<dbReference type="EC" id="2.3.1.286" evidence="1"/>
<evidence type="ECO:0000256" key="1">
    <source>
        <dbReference type="ARBA" id="ARBA00012928"/>
    </source>
</evidence>
<reference evidence="6" key="5">
    <citation type="journal article" date="2019" name="Plant Pathol.">
        <title>Genetic diversity of Pseudomonas syringae pv. actinidiae, pathogen of kiwifruit bacterial canker.</title>
        <authorList>
            <person name="Sawada H."/>
            <person name="Fujikawa T."/>
        </authorList>
    </citation>
    <scope>NUCLEOTIDE SEQUENCE</scope>
    <source>
        <strain evidence="6">MAFF 302282</strain>
    </source>
</reference>
<dbReference type="GO" id="GO:0070403">
    <property type="term" value="F:NAD+ binding"/>
    <property type="evidence" value="ECO:0007669"/>
    <property type="project" value="InterPro"/>
</dbReference>
<reference evidence="6" key="1">
    <citation type="journal article" date="1997" name="Appl. Environ. Microbiol.">
        <title>Comparative analysis of Pseudomonas syringae pv. actinidiae and pv. phaseolicola based on phaseolotoxin-resistant ornithine carbamoyltransferase gene (argK) and 16S-23S rRNA intergenic spacer sequences.</title>
        <authorList>
            <person name="Sawada H."/>
            <person name="Takeuchi T."/>
            <person name="Matsuda I."/>
        </authorList>
    </citation>
    <scope>NUCLEOTIDE SEQUENCE</scope>
    <source>
        <strain evidence="6">MAFF 302282</strain>
    </source>
</reference>
<dbReference type="Pfam" id="PF02146">
    <property type="entry name" value="SIR2"/>
    <property type="match status" value="1"/>
</dbReference>
<organism evidence="6">
    <name type="scientific">Pseudomonas savastanoi pv. phaseolicola</name>
    <name type="common">Pseudomonas syringae pv. phaseolicola</name>
    <dbReference type="NCBI Taxonomy" id="319"/>
    <lineage>
        <taxon>Bacteria</taxon>
        <taxon>Pseudomonadati</taxon>
        <taxon>Pseudomonadota</taxon>
        <taxon>Gammaproteobacteria</taxon>
        <taxon>Pseudomonadales</taxon>
        <taxon>Pseudomonadaceae</taxon>
        <taxon>Pseudomonas</taxon>
    </lineage>
</organism>
<protein>
    <recommendedName>
        <fullName evidence="1">protein acetyllysine N-acetyltransferase</fullName>
        <ecNumber evidence="1">2.3.1.286</ecNumber>
    </recommendedName>
</protein>
<dbReference type="Gene3D" id="3.30.1600.10">
    <property type="entry name" value="SIR2/SIRT2 'Small Domain"/>
    <property type="match status" value="1"/>
</dbReference>
<reference evidence="6" key="3">
    <citation type="journal article" date="2002" name="J. Mol. Evol.">
        <title>A phylogenomic study of the OCTase genes in Pseudomonas syringae pathovars: the horizontal transfer of the argK-tox cluster and the evolutionary history of OCTase genes on their genomes.</title>
        <authorList>
            <person name="Sawada H."/>
            <person name="Kanaya S."/>
            <person name="Tsuda M."/>
            <person name="Suzuki F."/>
            <person name="Azegami K."/>
            <person name="Saitou N."/>
        </authorList>
    </citation>
    <scope>NUCLEOTIDE SEQUENCE</scope>
    <source>
        <strain evidence="6">MAFF 302282</strain>
    </source>
</reference>
<keyword evidence="2" id="KW-0808">Transferase</keyword>
<evidence type="ECO:0000259" key="5">
    <source>
        <dbReference type="PROSITE" id="PS50305"/>
    </source>
</evidence>
<dbReference type="PANTHER" id="PTHR11085">
    <property type="entry name" value="NAD-DEPENDENT PROTEIN DEACYLASE SIRTUIN-5, MITOCHONDRIAL-RELATED"/>
    <property type="match status" value="1"/>
</dbReference>
<evidence type="ECO:0000256" key="2">
    <source>
        <dbReference type="ARBA" id="ARBA00022679"/>
    </source>
</evidence>
<dbReference type="PANTHER" id="PTHR11085:SF10">
    <property type="entry name" value="NAD-DEPENDENT PROTEIN DEACYLASE SIRTUIN-5, MITOCHONDRIAL-RELATED"/>
    <property type="match status" value="1"/>
</dbReference>
<dbReference type="SUPFAM" id="SSF52467">
    <property type="entry name" value="DHS-like NAD/FAD-binding domain"/>
    <property type="match status" value="1"/>
</dbReference>
<accession>Q0EDV5</accession>
<evidence type="ECO:0000256" key="3">
    <source>
        <dbReference type="ARBA" id="ARBA00023027"/>
    </source>
</evidence>
<dbReference type="GO" id="GO:0017136">
    <property type="term" value="F:histone deacetylase activity, NAD-dependent"/>
    <property type="evidence" value="ECO:0007669"/>
    <property type="project" value="TreeGrafter"/>
</dbReference>
<dbReference type="InterPro" id="IPR003000">
    <property type="entry name" value="Sirtuin"/>
</dbReference>
<dbReference type="RefSeq" id="WP_077142883.1">
    <property type="nucleotide sequence ID" value="NZ_CP166925.2"/>
</dbReference>
<reference evidence="6" key="2">
    <citation type="journal article" date="1999" name="J. Mol. Evol.">
        <title>Phylogenetic analysis of Pseudomonas syringae pathovars suggests the horizontal gene transfer of argK and the evolutionary stability of hrp gene cluster.</title>
        <authorList>
            <person name="Sawada H."/>
            <person name="Suzuki F."/>
            <person name="Matsuda I."/>
            <person name="Saitou N."/>
        </authorList>
    </citation>
    <scope>NUCLEOTIDE SEQUENCE</scope>
    <source>
        <strain evidence="6">MAFF 302282</strain>
    </source>
</reference>
<comment type="caution">
    <text evidence="4">Lacks conserved residue(s) required for the propagation of feature annotation.</text>
</comment>
<dbReference type="InterPro" id="IPR029035">
    <property type="entry name" value="DHS-like_NAD/FAD-binding_dom"/>
</dbReference>
<dbReference type="AlphaFoldDB" id="Q0EDV5"/>
<dbReference type="Gene3D" id="3.40.50.1220">
    <property type="entry name" value="TPP-binding domain"/>
    <property type="match status" value="1"/>
</dbReference>
<gene>
    <name evidence="6" type="primary">txi6</name>
</gene>
<evidence type="ECO:0000313" key="6">
    <source>
        <dbReference type="EMBL" id="BAF32879.1"/>
    </source>
</evidence>
<reference evidence="6" key="4">
    <citation type="journal article" date="2006" name="J. Mol. Evol.">
        <title>Comparative analysis of argK-tox clusters and their flanking regions in phaseolotoxin-producing Pseudomonas syringae pathovars.</title>
        <authorList>
            <person name="Genka H."/>
            <person name="Baba T."/>
            <person name="Tsuda M."/>
            <person name="Kanaya S."/>
            <person name="Mori H."/>
            <person name="Yoshida T."/>
            <person name="Noguchi M.T."/>
            <person name="Tsuchiya K."/>
            <person name="Sawada H."/>
        </authorList>
    </citation>
    <scope>NUCLEOTIDE SEQUENCE</scope>
    <source>
        <strain evidence="6">MAFF 302282</strain>
    </source>
</reference>
<dbReference type="EMBL" id="AB237164">
    <property type="protein sequence ID" value="BAF32879.1"/>
    <property type="molecule type" value="Genomic_DNA"/>
</dbReference>
<proteinExistence type="predicted"/>
<keyword evidence="3" id="KW-0520">NAD</keyword>